<dbReference type="NCBIfam" id="TIGR02493">
    <property type="entry name" value="PFLA"/>
    <property type="match status" value="1"/>
</dbReference>
<evidence type="ECO:0000256" key="2">
    <source>
        <dbReference type="ARBA" id="ARBA00009777"/>
    </source>
</evidence>
<comment type="caution">
    <text evidence="12">The sequence shown here is derived from an EMBL/GenBank/DDBJ whole genome shotgun (WGS) entry which is preliminary data.</text>
</comment>
<dbReference type="Pfam" id="PF13353">
    <property type="entry name" value="Fer4_12"/>
    <property type="match status" value="1"/>
</dbReference>
<dbReference type="RefSeq" id="WP_308448656.1">
    <property type="nucleotide sequence ID" value="NZ_JAJEQC010000002.1"/>
</dbReference>
<dbReference type="PROSITE" id="PS51918">
    <property type="entry name" value="RADICAL_SAM"/>
    <property type="match status" value="1"/>
</dbReference>
<evidence type="ECO:0000259" key="11">
    <source>
        <dbReference type="PROSITE" id="PS51918"/>
    </source>
</evidence>
<keyword evidence="9 10" id="KW-0411">Iron-sulfur</keyword>
<dbReference type="SFLD" id="SFLDS00029">
    <property type="entry name" value="Radical_SAM"/>
    <property type="match status" value="1"/>
</dbReference>
<accession>A0AAE3AJS7</accession>
<dbReference type="SUPFAM" id="SSF102114">
    <property type="entry name" value="Radical SAM enzymes"/>
    <property type="match status" value="1"/>
</dbReference>
<evidence type="ECO:0000256" key="3">
    <source>
        <dbReference type="ARBA" id="ARBA00021356"/>
    </source>
</evidence>
<dbReference type="InterPro" id="IPR058240">
    <property type="entry name" value="rSAM_sf"/>
</dbReference>
<keyword evidence="12" id="KW-0456">Lyase</keyword>
<evidence type="ECO:0000256" key="6">
    <source>
        <dbReference type="ARBA" id="ARBA00022723"/>
    </source>
</evidence>
<dbReference type="GO" id="GO:0051539">
    <property type="term" value="F:4 iron, 4 sulfur cluster binding"/>
    <property type="evidence" value="ECO:0007669"/>
    <property type="project" value="UniProtKB-UniRule"/>
</dbReference>
<dbReference type="InterPro" id="IPR012838">
    <property type="entry name" value="PFL1_activating"/>
</dbReference>
<evidence type="ECO:0000256" key="4">
    <source>
        <dbReference type="ARBA" id="ARBA00022485"/>
    </source>
</evidence>
<dbReference type="SFLD" id="SFLDG01066">
    <property type="entry name" value="organic_radical-activating_enz"/>
    <property type="match status" value="1"/>
</dbReference>
<sequence>MEGRVSSVQSMGAVDGPGLRYVVFLQGCPLRCAYCHNPETWDLTGGTPYTAEDLCKTILRYRPYFGENGGVTVSGGEPLLQPEFVAELFRRLHEHNIHTALDTAGAGDLSRAKQVLKHTDLVLCDIKFPTEAQYKSHCGGSLQHTIDFMRLTESMHIPLWVRHVVAPGLSDTVESLRAVKALAESFSNLEKIEWLPFKNICAAKYKALHIPFPMGDKPSFSQSHVEALLSKL</sequence>
<dbReference type="Gene3D" id="3.20.20.70">
    <property type="entry name" value="Aldolase class I"/>
    <property type="match status" value="1"/>
</dbReference>
<dbReference type="PANTHER" id="PTHR30352:SF5">
    <property type="entry name" value="PYRUVATE FORMATE-LYASE 1-ACTIVATING ENZYME"/>
    <property type="match status" value="1"/>
</dbReference>
<keyword evidence="6 10" id="KW-0479">Metal-binding</keyword>
<evidence type="ECO:0000313" key="13">
    <source>
        <dbReference type="Proteomes" id="UP001199424"/>
    </source>
</evidence>
<keyword evidence="5 10" id="KW-0949">S-adenosyl-L-methionine</keyword>
<protein>
    <recommendedName>
        <fullName evidence="3 10">Pyruvate formate-lyase-activating enzyme</fullName>
        <ecNumber evidence="10">1.97.1.4</ecNumber>
    </recommendedName>
</protein>
<dbReference type="InterPro" id="IPR007197">
    <property type="entry name" value="rSAM"/>
</dbReference>
<name>A0AAE3AJS7_9FIRM</name>
<dbReference type="InterPro" id="IPR001989">
    <property type="entry name" value="Radical_activat_CS"/>
</dbReference>
<comment type="cofactor">
    <cofactor evidence="10">
        <name>[4Fe-4S] cluster</name>
        <dbReference type="ChEBI" id="CHEBI:49883"/>
    </cofactor>
    <text evidence="10">Binds 1 [4Fe-4S] cluster. The cluster is coordinated with 3 cysteines and an exchangeable S-adenosyl-L-methionine.</text>
</comment>
<evidence type="ECO:0000256" key="9">
    <source>
        <dbReference type="ARBA" id="ARBA00023014"/>
    </source>
</evidence>
<comment type="subcellular location">
    <subcellularLocation>
        <location evidence="10">Cytoplasm</location>
    </subcellularLocation>
</comment>
<dbReference type="GO" id="GO:0005737">
    <property type="term" value="C:cytoplasm"/>
    <property type="evidence" value="ECO:0007669"/>
    <property type="project" value="UniProtKB-SubCell"/>
</dbReference>
<gene>
    <name evidence="12" type="primary">pflA</name>
    <name evidence="12" type="ORF">LKD31_03555</name>
</gene>
<dbReference type="CDD" id="cd01335">
    <property type="entry name" value="Radical_SAM"/>
    <property type="match status" value="1"/>
</dbReference>
<reference evidence="12" key="1">
    <citation type="submission" date="2021-10" db="EMBL/GenBank/DDBJ databases">
        <title>Anaerobic single-cell dispensing facilitates the cultivation of human gut bacteria.</title>
        <authorList>
            <person name="Afrizal A."/>
        </authorList>
    </citation>
    <scope>NUCLEOTIDE SEQUENCE</scope>
    <source>
        <strain evidence="12">CLA-AA-H250</strain>
    </source>
</reference>
<keyword evidence="8 10" id="KW-0408">Iron</keyword>
<evidence type="ECO:0000256" key="7">
    <source>
        <dbReference type="ARBA" id="ARBA00023002"/>
    </source>
</evidence>
<dbReference type="EMBL" id="JAJEQC010000002">
    <property type="protein sequence ID" value="MCC2136090.1"/>
    <property type="molecule type" value="Genomic_DNA"/>
</dbReference>
<comment type="function">
    <text evidence="1 10">Activation of pyruvate formate-lyase under anaerobic conditions by generation of an organic free radical, using S-adenosylmethionine and reduced flavodoxin as cosubstrates to produce 5'-deoxy-adenosine.</text>
</comment>
<evidence type="ECO:0000256" key="8">
    <source>
        <dbReference type="ARBA" id="ARBA00023004"/>
    </source>
</evidence>
<proteinExistence type="inferred from homology"/>
<dbReference type="AlphaFoldDB" id="A0AAE3AJS7"/>
<feature type="domain" description="Radical SAM core" evidence="11">
    <location>
        <begin position="14"/>
        <end position="232"/>
    </location>
</feature>
<dbReference type="GO" id="GO:0016829">
    <property type="term" value="F:lyase activity"/>
    <property type="evidence" value="ECO:0007669"/>
    <property type="project" value="UniProtKB-KW"/>
</dbReference>
<comment type="similarity">
    <text evidence="2 10">Belongs to the organic radical-activating enzymes family.</text>
</comment>
<keyword evidence="13" id="KW-1185">Reference proteome</keyword>
<keyword evidence="12" id="KW-0670">Pyruvate</keyword>
<comment type="catalytic activity">
    <reaction evidence="10">
        <text>glycyl-[formate C-acetyltransferase] + reduced [flavodoxin] + S-adenosyl-L-methionine = glycin-2-yl radical-[formate C-acetyltransferase] + semiquinone [flavodoxin] + 5'-deoxyadenosine + L-methionine + H(+)</text>
        <dbReference type="Rhea" id="RHEA:19225"/>
        <dbReference type="Rhea" id="RHEA-COMP:10622"/>
        <dbReference type="Rhea" id="RHEA-COMP:12190"/>
        <dbReference type="Rhea" id="RHEA-COMP:12191"/>
        <dbReference type="Rhea" id="RHEA-COMP:14480"/>
        <dbReference type="ChEBI" id="CHEBI:15378"/>
        <dbReference type="ChEBI" id="CHEBI:17319"/>
        <dbReference type="ChEBI" id="CHEBI:29947"/>
        <dbReference type="ChEBI" id="CHEBI:32722"/>
        <dbReference type="ChEBI" id="CHEBI:57618"/>
        <dbReference type="ChEBI" id="CHEBI:57844"/>
        <dbReference type="ChEBI" id="CHEBI:59789"/>
        <dbReference type="ChEBI" id="CHEBI:140311"/>
        <dbReference type="EC" id="1.97.1.4"/>
    </reaction>
</comment>
<dbReference type="EC" id="1.97.1.4" evidence="10"/>
<keyword evidence="7 10" id="KW-0560">Oxidoreductase</keyword>
<evidence type="ECO:0000256" key="1">
    <source>
        <dbReference type="ARBA" id="ARBA00003141"/>
    </source>
</evidence>
<dbReference type="Proteomes" id="UP001199424">
    <property type="component" value="Unassembled WGS sequence"/>
</dbReference>
<evidence type="ECO:0000256" key="10">
    <source>
        <dbReference type="RuleBase" id="RU362053"/>
    </source>
</evidence>
<dbReference type="PROSITE" id="PS01087">
    <property type="entry name" value="RADICAL_ACTIVATING"/>
    <property type="match status" value="1"/>
</dbReference>
<evidence type="ECO:0000256" key="5">
    <source>
        <dbReference type="ARBA" id="ARBA00022691"/>
    </source>
</evidence>
<keyword evidence="4 10" id="KW-0004">4Fe-4S</keyword>
<dbReference type="InterPro" id="IPR013785">
    <property type="entry name" value="Aldolase_TIM"/>
</dbReference>
<dbReference type="GO" id="GO:0043365">
    <property type="term" value="F:[formate-C-acetyltransferase]-activating enzyme activity"/>
    <property type="evidence" value="ECO:0007669"/>
    <property type="project" value="UniProtKB-UniRule"/>
</dbReference>
<keyword evidence="10" id="KW-0963">Cytoplasm</keyword>
<dbReference type="InterPro" id="IPR034457">
    <property type="entry name" value="Organic_radical-activating"/>
</dbReference>
<evidence type="ECO:0000313" key="12">
    <source>
        <dbReference type="EMBL" id="MCC2136090.1"/>
    </source>
</evidence>
<organism evidence="12 13">
    <name type="scientific">Hominenteromicrobium mulieris</name>
    <dbReference type="NCBI Taxonomy" id="2885357"/>
    <lineage>
        <taxon>Bacteria</taxon>
        <taxon>Bacillati</taxon>
        <taxon>Bacillota</taxon>
        <taxon>Clostridia</taxon>
        <taxon>Eubacteriales</taxon>
        <taxon>Oscillospiraceae</taxon>
        <taxon>Hominenteromicrobium</taxon>
    </lineage>
</organism>
<dbReference type="PANTHER" id="PTHR30352">
    <property type="entry name" value="PYRUVATE FORMATE-LYASE-ACTIVATING ENZYME"/>
    <property type="match status" value="1"/>
</dbReference>
<dbReference type="GO" id="GO:0046872">
    <property type="term" value="F:metal ion binding"/>
    <property type="evidence" value="ECO:0007669"/>
    <property type="project" value="UniProtKB-UniRule"/>
</dbReference>